<protein>
    <submittedName>
        <fullName evidence="2">Uncharacterized protein</fullName>
    </submittedName>
</protein>
<organism evidence="2 3">
    <name type="scientific">Euplotes crassus</name>
    <dbReference type="NCBI Taxonomy" id="5936"/>
    <lineage>
        <taxon>Eukaryota</taxon>
        <taxon>Sar</taxon>
        <taxon>Alveolata</taxon>
        <taxon>Ciliophora</taxon>
        <taxon>Intramacronucleata</taxon>
        <taxon>Spirotrichea</taxon>
        <taxon>Hypotrichia</taxon>
        <taxon>Euplotida</taxon>
        <taxon>Euplotidae</taxon>
        <taxon>Moneuplotes</taxon>
    </lineage>
</organism>
<dbReference type="EMBL" id="CAMPGE010003184">
    <property type="protein sequence ID" value="CAI2362008.1"/>
    <property type="molecule type" value="Genomic_DNA"/>
</dbReference>
<feature type="region of interest" description="Disordered" evidence="1">
    <location>
        <begin position="34"/>
        <end position="56"/>
    </location>
</feature>
<feature type="compositionally biased region" description="Polar residues" evidence="1">
    <location>
        <begin position="261"/>
        <end position="277"/>
    </location>
</feature>
<accession>A0AAD1X3T0</accession>
<name>A0AAD1X3T0_EUPCR</name>
<feature type="region of interest" description="Disordered" evidence="1">
    <location>
        <begin position="78"/>
        <end position="99"/>
    </location>
</feature>
<proteinExistence type="predicted"/>
<gene>
    <name evidence="2" type="ORF">ECRASSUSDP1_LOCUS3325</name>
</gene>
<dbReference type="Proteomes" id="UP001295684">
    <property type="component" value="Unassembled WGS sequence"/>
</dbReference>
<evidence type="ECO:0000256" key="1">
    <source>
        <dbReference type="SAM" id="MobiDB-lite"/>
    </source>
</evidence>
<feature type="compositionally biased region" description="Polar residues" evidence="1">
    <location>
        <begin position="333"/>
        <end position="344"/>
    </location>
</feature>
<evidence type="ECO:0000313" key="2">
    <source>
        <dbReference type="EMBL" id="CAI2362008.1"/>
    </source>
</evidence>
<sequence length="395" mass="45789">MDSLQESRIKLAAKLNRKRHKYIKYLSKNLNSRKSAKVCKREEDKSQKEQRDQSNPQCSYLQENIDTNPNILKSTTIHRSQEKYSKTPSKRHRKSSDKIQITNTSLSCSGMIRSKLRSCKNQSTPVQEMISAQFGYSAKKTLNDSIKRLNNLTKSFTSSKGDSRNKKSNLDLNYYITNRKYKYMKKKDFNNPSVDEIKFRNNKIKKIRDRNIANFLKTYQSRNRKIKSSSKKINETKIYYPKSSRNLRSFHKQISTASNQDLIGTPKSKFSQNNPSQPKHPHSSFFIPPLLPHSDIKSKSLTSFCSQSHSTTDYLKLSSRHCTPLFHLNLTTPSSKPTVQTPHSQRGRSFKQEEQRVKVRNSKEVGFKGVENEMQGSRKRRGWCSSFGVVVEEII</sequence>
<keyword evidence="3" id="KW-1185">Reference proteome</keyword>
<comment type="caution">
    <text evidence="2">The sequence shown here is derived from an EMBL/GenBank/DDBJ whole genome shotgun (WGS) entry which is preliminary data.</text>
</comment>
<feature type="region of interest" description="Disordered" evidence="1">
    <location>
        <begin position="333"/>
        <end position="358"/>
    </location>
</feature>
<reference evidence="2" key="1">
    <citation type="submission" date="2023-07" db="EMBL/GenBank/DDBJ databases">
        <authorList>
            <consortium name="AG Swart"/>
            <person name="Singh M."/>
            <person name="Singh A."/>
            <person name="Seah K."/>
            <person name="Emmerich C."/>
        </authorList>
    </citation>
    <scope>NUCLEOTIDE SEQUENCE</scope>
    <source>
        <strain evidence="2">DP1</strain>
    </source>
</reference>
<feature type="compositionally biased region" description="Basic and acidic residues" evidence="1">
    <location>
        <begin position="39"/>
        <end position="52"/>
    </location>
</feature>
<feature type="region of interest" description="Disordered" evidence="1">
    <location>
        <begin position="261"/>
        <end position="285"/>
    </location>
</feature>
<dbReference type="AlphaFoldDB" id="A0AAD1X3T0"/>
<evidence type="ECO:0000313" key="3">
    <source>
        <dbReference type="Proteomes" id="UP001295684"/>
    </source>
</evidence>